<sequence length="228" mass="25201">MGRVMASLFDSTRRLCESSTADTSITRQQVGKMSVLKWCQKDWEALCSAAPQGQTVRELTLSSTRGARLDQWWQWLAYGFFSKRARTNSFLEVMSLTAIQSMTTAEIDAFCAILASQHPEEELLGCPCGPAGVQDATLVANSPIRWDLNELNEPVLSSEDLKVDTAIPFLRILSESNYSGWLDALVPGYGRSQVQRKDLVLGEQVDTVPGKNLKALEISWGVPEDVIA</sequence>
<accession>A0AAD9GPJ0</accession>
<proteinExistence type="predicted"/>
<gene>
    <name evidence="1" type="ORF">P3T76_006083</name>
</gene>
<evidence type="ECO:0000313" key="2">
    <source>
        <dbReference type="Proteomes" id="UP001259832"/>
    </source>
</evidence>
<name>A0AAD9GPJ0_9STRA</name>
<dbReference type="EMBL" id="JASMQC010000009">
    <property type="protein sequence ID" value="KAK1942584.1"/>
    <property type="molecule type" value="Genomic_DNA"/>
</dbReference>
<dbReference type="Proteomes" id="UP001259832">
    <property type="component" value="Unassembled WGS sequence"/>
</dbReference>
<protein>
    <submittedName>
        <fullName evidence="1">Uncharacterized protein</fullName>
    </submittedName>
</protein>
<comment type="caution">
    <text evidence="1">The sequence shown here is derived from an EMBL/GenBank/DDBJ whole genome shotgun (WGS) entry which is preliminary data.</text>
</comment>
<dbReference type="AlphaFoldDB" id="A0AAD9GPJ0"/>
<evidence type="ECO:0000313" key="1">
    <source>
        <dbReference type="EMBL" id="KAK1942584.1"/>
    </source>
</evidence>
<organism evidence="1 2">
    <name type="scientific">Phytophthora citrophthora</name>
    <dbReference type="NCBI Taxonomy" id="4793"/>
    <lineage>
        <taxon>Eukaryota</taxon>
        <taxon>Sar</taxon>
        <taxon>Stramenopiles</taxon>
        <taxon>Oomycota</taxon>
        <taxon>Peronosporomycetes</taxon>
        <taxon>Peronosporales</taxon>
        <taxon>Peronosporaceae</taxon>
        <taxon>Phytophthora</taxon>
    </lineage>
</organism>
<keyword evidence="2" id="KW-1185">Reference proteome</keyword>
<reference evidence="1" key="1">
    <citation type="submission" date="2023-08" db="EMBL/GenBank/DDBJ databases">
        <title>Reference Genome Resource for the Citrus Pathogen Phytophthora citrophthora.</title>
        <authorList>
            <person name="Moller H."/>
            <person name="Coetzee B."/>
            <person name="Rose L.J."/>
            <person name="Van Niekerk J.M."/>
        </authorList>
    </citation>
    <scope>NUCLEOTIDE SEQUENCE</scope>
    <source>
        <strain evidence="1">STE-U-9442</strain>
    </source>
</reference>